<reference evidence="1" key="1">
    <citation type="submission" date="2020-09" db="EMBL/GenBank/DDBJ databases">
        <title>Comparative genome analyses of four rice-infecting Rhizoctonia solani isolates reveal extensive enrichment of homogalacturonan modification genes.</title>
        <authorList>
            <person name="Lee D.-Y."/>
            <person name="Jeon J."/>
            <person name="Kim K.-T."/>
            <person name="Cheong K."/>
            <person name="Song H."/>
            <person name="Choi G."/>
            <person name="Ko J."/>
            <person name="Opiyo S.O."/>
            <person name="Zuo S."/>
            <person name="Madhav S."/>
            <person name="Lee Y.-H."/>
            <person name="Wang G.-L."/>
        </authorList>
    </citation>
    <scope>NUCLEOTIDE SEQUENCE</scope>
    <source>
        <strain evidence="1">AG1-IA YN-7</strain>
    </source>
</reference>
<evidence type="ECO:0008006" key="3">
    <source>
        <dbReference type="Google" id="ProtNLM"/>
    </source>
</evidence>
<dbReference type="SUPFAM" id="SSF52047">
    <property type="entry name" value="RNI-like"/>
    <property type="match status" value="1"/>
</dbReference>
<name>A0A8H7LIU2_9AGAM</name>
<sequence length="574" mass="64797">MIMKPQKAASPTAYYVVHIARRRHEDYHITMSEVAIKSSCFNHSYNIEPSQLGSENGKIAINRLPPEILADIFFIGTDCDRGIWGSEPQIIGFQHTASVGLMWLSPLSSLTVESRTPKLWNFIHIFGLPNEYTALYIARAGNTLLDVLVDMFKLVPFPNFPYNSSLSTKPTIKILQFLTRHGAGANRWRSLLVRFPESDLLPMFIGYLNNNSPAYLRLLHFECASWSFNQTDDTDQLILADDLEDIVRINPSHFLLGSSFPRLRVLELASFSGSFIFPPQWASLLTTLRVLSITPSSPYSTGLTGLLRSNPQLESLSLQSGDFYRPNIQDHSTIQPVLLSALRSLYISAVDNATWVIHVLSTIKAPNLTQLTIQSFNRCVFGGNAREELVSYLAYGSNTSIGSGNWDSTYAPAYPSLKSFNTFHFPCRKKEFTDLMKSMPQITHLIARRKQAEWLSEAPWMVPTLELLEVPHICIDGAMKILRLRAEASTPIQSIKFQGGSIRLPTSCVKNFDSVGNCGKTMSQHEYHSHAITTEVTGDLKSVQQRLEDFSKEYEDRSEYDLEDNRRDEFFDGD</sequence>
<accession>A0A8H7LIU2</accession>
<evidence type="ECO:0000313" key="2">
    <source>
        <dbReference type="Proteomes" id="UP000650582"/>
    </source>
</evidence>
<dbReference type="InterPro" id="IPR032675">
    <property type="entry name" value="LRR_dom_sf"/>
</dbReference>
<organism evidence="1 2">
    <name type="scientific">Rhizoctonia solani</name>
    <dbReference type="NCBI Taxonomy" id="456999"/>
    <lineage>
        <taxon>Eukaryota</taxon>
        <taxon>Fungi</taxon>
        <taxon>Dikarya</taxon>
        <taxon>Basidiomycota</taxon>
        <taxon>Agaricomycotina</taxon>
        <taxon>Agaricomycetes</taxon>
        <taxon>Cantharellales</taxon>
        <taxon>Ceratobasidiaceae</taxon>
        <taxon>Rhizoctonia</taxon>
    </lineage>
</organism>
<dbReference type="AlphaFoldDB" id="A0A8H7LIU2"/>
<dbReference type="Proteomes" id="UP000650582">
    <property type="component" value="Unassembled WGS sequence"/>
</dbReference>
<proteinExistence type="predicted"/>
<dbReference type="EMBL" id="JACYCC010000040">
    <property type="protein sequence ID" value="KAF8677383.1"/>
    <property type="molecule type" value="Genomic_DNA"/>
</dbReference>
<gene>
    <name evidence="1" type="ORF">RHS04_06123</name>
</gene>
<protein>
    <recommendedName>
        <fullName evidence="3">F-box domain-containing protein</fullName>
    </recommendedName>
</protein>
<dbReference type="Gene3D" id="3.80.10.10">
    <property type="entry name" value="Ribonuclease Inhibitor"/>
    <property type="match status" value="1"/>
</dbReference>
<evidence type="ECO:0000313" key="1">
    <source>
        <dbReference type="EMBL" id="KAF8677383.1"/>
    </source>
</evidence>
<comment type="caution">
    <text evidence="1">The sequence shown here is derived from an EMBL/GenBank/DDBJ whole genome shotgun (WGS) entry which is preliminary data.</text>
</comment>